<accession>Q14KI5</accession>
<dbReference type="STRING" id="2133.SCITRI_001853"/>
<protein>
    <submittedName>
        <fullName evidence="1">Uncharacterized protein</fullName>
    </submittedName>
</protein>
<dbReference type="Proteomes" id="UP000464735">
    <property type="component" value="Chromosome"/>
</dbReference>
<dbReference type="EMBL" id="CP046368">
    <property type="protein sequence ID" value="QIA69739.1"/>
    <property type="molecule type" value="Genomic_DNA"/>
</dbReference>
<gene>
    <name evidence="2" type="ORF">GL298_10090</name>
    <name evidence="1" type="ORF">SPICINP09_007</name>
</gene>
<dbReference type="AlphaFoldDB" id="Q14KI5"/>
<evidence type="ECO:0000313" key="3">
    <source>
        <dbReference type="Proteomes" id="UP000464735"/>
    </source>
</evidence>
<dbReference type="GeneID" id="54239669"/>
<proteinExistence type="predicted"/>
<reference evidence="2 3" key="2">
    <citation type="submission" date="2019-11" db="EMBL/GenBank/DDBJ databases">
        <title>Whole genome sequencing and comparative genomics analyses of five strains of Spiroplasma citri.</title>
        <authorList>
            <person name="Yokomi R."/>
            <person name="Chen J."/>
            <person name="Rattner R."/>
            <person name="Vidalakis G."/>
        </authorList>
    </citation>
    <scope>NUCLEOTIDE SEQUENCE [LARGE SCALE GENOMIC DNA]</scope>
    <source>
        <strain evidence="2 3">BR12</strain>
    </source>
</reference>
<evidence type="ECO:0000313" key="1">
    <source>
        <dbReference type="EMBL" id="CAK99995.1"/>
    </source>
</evidence>
<name>Q14KI5_SPICI</name>
<dbReference type="KEGG" id="sck:SCITRI_001853"/>
<reference evidence="1" key="1">
    <citation type="journal article" date="2010" name="Appl. Environ. Microbiol.">
        <title>Partial chromosome sequence of Spiroplasma citri reveals extensive viral invasion and important gene decay.</title>
        <authorList>
            <person name="Carle P."/>
            <person name="Saillard C."/>
            <person name="Carrere N."/>
            <person name="Carrere S."/>
            <person name="Duret S."/>
            <person name="Eveillard S."/>
            <person name="Gaurivaud P."/>
            <person name="Gourgues G."/>
            <person name="Gouzy J."/>
            <person name="Salar P."/>
            <person name="Verdin E."/>
            <person name="Breton M."/>
            <person name="Blanchard A."/>
            <person name="Laigret F."/>
            <person name="Bove J.M."/>
            <person name="Renaudin J."/>
            <person name="Foissac X."/>
        </authorList>
    </citation>
    <scope>NUCLEOTIDE SEQUENCE</scope>
    <source>
        <strain evidence="1">GII3-3X</strain>
    </source>
</reference>
<dbReference type="RefSeq" id="WP_071938001.1">
    <property type="nucleotide sequence ID" value="NZ_CP013197.1"/>
</dbReference>
<sequence length="67" mass="7842">MWEFKTPLNFDSDYNIVNTKNTIENELKQTIIYQSDTSTNILDESNWNAIKTILDNKIFSVLGKKEI</sequence>
<evidence type="ECO:0000313" key="2">
    <source>
        <dbReference type="EMBL" id="QIA69739.1"/>
    </source>
</evidence>
<dbReference type="EMBL" id="AM285330">
    <property type="protein sequence ID" value="CAK99995.1"/>
    <property type="molecule type" value="Genomic_DNA"/>
</dbReference>
<organism evidence="1">
    <name type="scientific">Spiroplasma citri</name>
    <dbReference type="NCBI Taxonomy" id="2133"/>
    <lineage>
        <taxon>Bacteria</taxon>
        <taxon>Bacillati</taxon>
        <taxon>Mycoplasmatota</taxon>
        <taxon>Mollicutes</taxon>
        <taxon>Entomoplasmatales</taxon>
        <taxon>Spiroplasmataceae</taxon>
        <taxon>Spiroplasma</taxon>
    </lineage>
</organism>